<comment type="caution">
    <text evidence="2">The sequence shown here is derived from an EMBL/GenBank/DDBJ whole genome shotgun (WGS) entry which is preliminary data.</text>
</comment>
<protein>
    <submittedName>
        <fullName evidence="2">Uncharacterized protein</fullName>
    </submittedName>
</protein>
<accession>A0A8B6ESK7</accession>
<dbReference type="EMBL" id="UYJE01005659">
    <property type="protein sequence ID" value="VDI39211.1"/>
    <property type="molecule type" value="Genomic_DNA"/>
</dbReference>
<sequence length="98" mass="10878">TPAENIWKFVIGIALDMLALPFLFTCSMSLYTKLLPKEIQDLETPKKKEVFTCAPLWAGSTLRWPYLVFGVMLSLLGVSLVSFTCAPLWAGSTLEGHI</sequence>
<evidence type="ECO:0000313" key="3">
    <source>
        <dbReference type="Proteomes" id="UP000596742"/>
    </source>
</evidence>
<name>A0A8B6ESK7_MYTGA</name>
<organism evidence="2 3">
    <name type="scientific">Mytilus galloprovincialis</name>
    <name type="common">Mediterranean mussel</name>
    <dbReference type="NCBI Taxonomy" id="29158"/>
    <lineage>
        <taxon>Eukaryota</taxon>
        <taxon>Metazoa</taxon>
        <taxon>Spiralia</taxon>
        <taxon>Lophotrochozoa</taxon>
        <taxon>Mollusca</taxon>
        <taxon>Bivalvia</taxon>
        <taxon>Autobranchia</taxon>
        <taxon>Pteriomorphia</taxon>
        <taxon>Mytilida</taxon>
        <taxon>Mytiloidea</taxon>
        <taxon>Mytilidae</taxon>
        <taxon>Mytilinae</taxon>
        <taxon>Mytilus</taxon>
    </lineage>
</organism>
<keyword evidence="1" id="KW-1133">Transmembrane helix</keyword>
<keyword evidence="1" id="KW-0812">Transmembrane</keyword>
<keyword evidence="1" id="KW-0472">Membrane</keyword>
<evidence type="ECO:0000256" key="1">
    <source>
        <dbReference type="SAM" id="Phobius"/>
    </source>
</evidence>
<evidence type="ECO:0000313" key="2">
    <source>
        <dbReference type="EMBL" id="VDI39211.1"/>
    </source>
</evidence>
<proteinExistence type="predicted"/>
<reference evidence="2" key="1">
    <citation type="submission" date="2018-11" db="EMBL/GenBank/DDBJ databases">
        <authorList>
            <person name="Alioto T."/>
            <person name="Alioto T."/>
        </authorList>
    </citation>
    <scope>NUCLEOTIDE SEQUENCE</scope>
</reference>
<feature type="transmembrane region" description="Helical" evidence="1">
    <location>
        <begin position="66"/>
        <end position="90"/>
    </location>
</feature>
<dbReference type="AlphaFoldDB" id="A0A8B6ESK7"/>
<keyword evidence="3" id="KW-1185">Reference proteome</keyword>
<feature type="transmembrane region" description="Helical" evidence="1">
    <location>
        <begin position="6"/>
        <end position="31"/>
    </location>
</feature>
<dbReference type="OrthoDB" id="370281at2759"/>
<dbReference type="Proteomes" id="UP000596742">
    <property type="component" value="Unassembled WGS sequence"/>
</dbReference>
<gene>
    <name evidence="2" type="ORF">MGAL_10B092370B</name>
</gene>
<feature type="non-terminal residue" evidence="2">
    <location>
        <position position="98"/>
    </location>
</feature>